<evidence type="ECO:0000256" key="1">
    <source>
        <dbReference type="ARBA" id="ARBA00005445"/>
    </source>
</evidence>
<keyword evidence="2 3" id="KW-0732">Signal</keyword>
<dbReference type="RefSeq" id="WP_114407831.1">
    <property type="nucleotide sequence ID" value="NZ_QOWE01000017.1"/>
</dbReference>
<accession>A0A368JJ64</accession>
<evidence type="ECO:0000313" key="4">
    <source>
        <dbReference type="EMBL" id="RCR67700.1"/>
    </source>
</evidence>
<dbReference type="Proteomes" id="UP000253383">
    <property type="component" value="Unassembled WGS sequence"/>
</dbReference>
<sequence length="408" mass="42664">MKRKLLSCLAYSTLFALPFIGFGQSAPPLGTTSTFALFTANGALLNDGASQITGDIGTNVGSISGFETATVTGNTRTAGSPESIQAATDVALAYSTLLAAPCNPTAIGVELGGQTLSPGVSCQTSASPTTLNGTLTLSGTGVFIIKLNSALTTATSSSIVLTNGATVENVFFQINGAATLGTGSTFRGTIVALDAIVLNTTTLEGRALSTAGAITINASTVIVPTAAPLPVTLVSFTAKPQANRTVELALTTSQEINNKGFLIERSKDLQRFDKVGEVGDVSVNSTTLKTYRLTDQTPYSGTSYYRLTQTDLNGRSTVYRAVSVVLRDDAYGVYPNPVARGERFVLRLDEPETAILGFYSADGRLQSLQKTGIQSGNLLLKSTGLSSGAYILKVQERGQTRQHRFIVE</sequence>
<organism evidence="4 5">
    <name type="scientific">Larkinella punicea</name>
    <dbReference type="NCBI Taxonomy" id="2315727"/>
    <lineage>
        <taxon>Bacteria</taxon>
        <taxon>Pseudomonadati</taxon>
        <taxon>Bacteroidota</taxon>
        <taxon>Cytophagia</taxon>
        <taxon>Cytophagales</taxon>
        <taxon>Spirosomataceae</taxon>
        <taxon>Larkinella</taxon>
    </lineage>
</organism>
<dbReference type="EMBL" id="QOWE01000017">
    <property type="protein sequence ID" value="RCR67700.1"/>
    <property type="molecule type" value="Genomic_DNA"/>
</dbReference>
<dbReference type="InterPro" id="IPR026444">
    <property type="entry name" value="Secre_tail"/>
</dbReference>
<dbReference type="OrthoDB" id="921681at2"/>
<evidence type="ECO:0000256" key="2">
    <source>
        <dbReference type="ARBA" id="ARBA00022729"/>
    </source>
</evidence>
<dbReference type="Pfam" id="PF11999">
    <property type="entry name" value="Ice_binding"/>
    <property type="match status" value="1"/>
</dbReference>
<comment type="similarity">
    <text evidence="1">Belongs to the ice-binding protein family.</text>
</comment>
<protein>
    <submittedName>
        <fullName evidence="4">DUF3494 domain-containing protein</fullName>
    </submittedName>
</protein>
<comment type="caution">
    <text evidence="4">The sequence shown here is derived from an EMBL/GenBank/DDBJ whole genome shotgun (WGS) entry which is preliminary data.</text>
</comment>
<evidence type="ECO:0000256" key="3">
    <source>
        <dbReference type="SAM" id="SignalP"/>
    </source>
</evidence>
<keyword evidence="5" id="KW-1185">Reference proteome</keyword>
<feature type="signal peptide" evidence="3">
    <location>
        <begin position="1"/>
        <end position="23"/>
    </location>
</feature>
<name>A0A368JJ64_9BACT</name>
<proteinExistence type="inferred from homology"/>
<evidence type="ECO:0000313" key="5">
    <source>
        <dbReference type="Proteomes" id="UP000253383"/>
    </source>
</evidence>
<dbReference type="InterPro" id="IPR021884">
    <property type="entry name" value="Ice-bd_prot"/>
</dbReference>
<dbReference type="NCBIfam" id="TIGR04183">
    <property type="entry name" value="Por_Secre_tail"/>
    <property type="match status" value="1"/>
</dbReference>
<reference evidence="4 5" key="1">
    <citation type="submission" date="2018-07" db="EMBL/GenBank/DDBJ databases">
        <title>Genome analysis of Larkinella rosea.</title>
        <authorList>
            <person name="Zhou Z."/>
            <person name="Wang G."/>
        </authorList>
    </citation>
    <scope>NUCLEOTIDE SEQUENCE [LARGE SCALE GENOMIC DNA]</scope>
    <source>
        <strain evidence="5">zzj9</strain>
    </source>
</reference>
<feature type="chain" id="PRO_5016670340" evidence="3">
    <location>
        <begin position="24"/>
        <end position="408"/>
    </location>
</feature>
<dbReference type="AlphaFoldDB" id="A0A368JJ64"/>
<gene>
    <name evidence="4" type="ORF">DUE52_20060</name>
</gene>